<dbReference type="EMBL" id="JACVVD010000023">
    <property type="protein sequence ID" value="MBD0384687.1"/>
    <property type="molecule type" value="Genomic_DNA"/>
</dbReference>
<gene>
    <name evidence="3" type="ORF">ICC18_32125</name>
</gene>
<evidence type="ECO:0000256" key="1">
    <source>
        <dbReference type="ARBA" id="ARBA00023125"/>
    </source>
</evidence>
<organism evidence="3 4">
    <name type="scientific">Paenibacillus sedimenti</name>
    <dbReference type="NCBI Taxonomy" id="2770274"/>
    <lineage>
        <taxon>Bacteria</taxon>
        <taxon>Bacillati</taxon>
        <taxon>Bacillota</taxon>
        <taxon>Bacilli</taxon>
        <taxon>Bacillales</taxon>
        <taxon>Paenibacillaceae</taxon>
        <taxon>Paenibacillus</taxon>
    </lineage>
</organism>
<dbReference type="AlphaFoldDB" id="A0A926QNE5"/>
<accession>A0A926QNE5</accession>
<dbReference type="Gene3D" id="1.10.260.40">
    <property type="entry name" value="lambda repressor-like DNA-binding domains"/>
    <property type="match status" value="1"/>
</dbReference>
<dbReference type="InterPro" id="IPR001387">
    <property type="entry name" value="Cro/C1-type_HTH"/>
</dbReference>
<comment type="caution">
    <text evidence="3">The sequence shown here is derived from an EMBL/GenBank/DDBJ whole genome shotgun (WGS) entry which is preliminary data.</text>
</comment>
<dbReference type="Pfam" id="PF01381">
    <property type="entry name" value="HTH_3"/>
    <property type="match status" value="1"/>
</dbReference>
<evidence type="ECO:0000313" key="4">
    <source>
        <dbReference type="Proteomes" id="UP000650466"/>
    </source>
</evidence>
<dbReference type="PANTHER" id="PTHR46558">
    <property type="entry name" value="TRACRIPTIONAL REGULATORY PROTEIN-RELATED-RELATED"/>
    <property type="match status" value="1"/>
</dbReference>
<keyword evidence="1" id="KW-0238">DNA-binding</keyword>
<evidence type="ECO:0000259" key="2">
    <source>
        <dbReference type="PROSITE" id="PS50943"/>
    </source>
</evidence>
<evidence type="ECO:0000313" key="3">
    <source>
        <dbReference type="EMBL" id="MBD0384687.1"/>
    </source>
</evidence>
<feature type="domain" description="HTH cro/C1-type" evidence="2">
    <location>
        <begin position="5"/>
        <end position="59"/>
    </location>
</feature>
<dbReference type="GO" id="GO:0003677">
    <property type="term" value="F:DNA binding"/>
    <property type="evidence" value="ECO:0007669"/>
    <property type="project" value="UniProtKB-KW"/>
</dbReference>
<dbReference type="SUPFAM" id="SSF47413">
    <property type="entry name" value="lambda repressor-like DNA-binding domains"/>
    <property type="match status" value="1"/>
</dbReference>
<dbReference type="RefSeq" id="WP_188178445.1">
    <property type="nucleotide sequence ID" value="NZ_JACVVD010000023.1"/>
</dbReference>
<proteinExistence type="predicted"/>
<dbReference type="InterPro" id="IPR010982">
    <property type="entry name" value="Lambda_DNA-bd_dom_sf"/>
</dbReference>
<dbReference type="PROSITE" id="PS50943">
    <property type="entry name" value="HTH_CROC1"/>
    <property type="match status" value="1"/>
</dbReference>
<keyword evidence="4" id="KW-1185">Reference proteome</keyword>
<dbReference type="PANTHER" id="PTHR46558:SF14">
    <property type="entry name" value="HTH-TYPE TRANSCRIPTIONAL REGULATOR ANSR"/>
    <property type="match status" value="1"/>
</dbReference>
<protein>
    <submittedName>
        <fullName evidence="3">Helix-turn-helix transcriptional regulator</fullName>
    </submittedName>
</protein>
<reference evidence="3" key="1">
    <citation type="submission" date="2020-09" db="EMBL/GenBank/DDBJ databases">
        <title>Draft Genome Sequence of Paenibacillus sp. WST5.</title>
        <authorList>
            <person name="Bao Z."/>
        </authorList>
    </citation>
    <scope>NUCLEOTIDE SEQUENCE</scope>
    <source>
        <strain evidence="3">WST5</strain>
    </source>
</reference>
<dbReference type="CDD" id="cd00093">
    <property type="entry name" value="HTH_XRE"/>
    <property type="match status" value="1"/>
</dbReference>
<dbReference type="Proteomes" id="UP000650466">
    <property type="component" value="Unassembled WGS sequence"/>
</dbReference>
<sequence length="113" mass="13181">MKELLTSLRKSKNLSQYEMAELLNIPRSTYAQYEVGRRLPETETLKKLALFHNISIDELLNLSVDNSNKIDLTFILSNDKYIITLNGKEMSMSDRIKLKEMVTVMFGQQYMNQ</sequence>
<dbReference type="SMART" id="SM00530">
    <property type="entry name" value="HTH_XRE"/>
    <property type="match status" value="1"/>
</dbReference>
<name>A0A926QNE5_9BACL</name>